<feature type="compositionally biased region" description="Basic and acidic residues" evidence="1">
    <location>
        <begin position="926"/>
        <end position="940"/>
    </location>
</feature>
<keyword evidence="2" id="KW-1133">Transmembrane helix</keyword>
<dbReference type="CDD" id="cd00096">
    <property type="entry name" value="Ig"/>
    <property type="match status" value="1"/>
</dbReference>
<feature type="region of interest" description="Disordered" evidence="1">
    <location>
        <begin position="875"/>
        <end position="898"/>
    </location>
</feature>
<organism evidence="5 6">
    <name type="scientific">Crassostrea virginica</name>
    <name type="common">Eastern oyster</name>
    <dbReference type="NCBI Taxonomy" id="6565"/>
    <lineage>
        <taxon>Eukaryota</taxon>
        <taxon>Metazoa</taxon>
        <taxon>Spiralia</taxon>
        <taxon>Lophotrochozoa</taxon>
        <taxon>Mollusca</taxon>
        <taxon>Bivalvia</taxon>
        <taxon>Autobranchia</taxon>
        <taxon>Pteriomorphia</taxon>
        <taxon>Ostreida</taxon>
        <taxon>Ostreoidea</taxon>
        <taxon>Ostreidae</taxon>
        <taxon>Crassostrea</taxon>
    </lineage>
</organism>
<dbReference type="InterPro" id="IPR003599">
    <property type="entry name" value="Ig_sub"/>
</dbReference>
<dbReference type="InterPro" id="IPR036116">
    <property type="entry name" value="FN3_sf"/>
</dbReference>
<dbReference type="Pfam" id="PF13927">
    <property type="entry name" value="Ig_3"/>
    <property type="match status" value="4"/>
</dbReference>
<dbReference type="GO" id="GO:0009897">
    <property type="term" value="C:external side of plasma membrane"/>
    <property type="evidence" value="ECO:0007669"/>
    <property type="project" value="TreeGrafter"/>
</dbReference>
<evidence type="ECO:0000256" key="1">
    <source>
        <dbReference type="SAM" id="MobiDB-lite"/>
    </source>
</evidence>
<feature type="domain" description="Ig-like" evidence="3">
    <location>
        <begin position="139"/>
        <end position="222"/>
    </location>
</feature>
<dbReference type="InterPro" id="IPR036179">
    <property type="entry name" value="Ig-like_dom_sf"/>
</dbReference>
<dbReference type="Gene3D" id="2.60.40.10">
    <property type="entry name" value="Immunoglobulins"/>
    <property type="match status" value="6"/>
</dbReference>
<dbReference type="SMART" id="SM00060">
    <property type="entry name" value="FN3"/>
    <property type="match status" value="1"/>
</dbReference>
<dbReference type="PROSITE" id="PS50835">
    <property type="entry name" value="IG_LIKE"/>
    <property type="match status" value="4"/>
</dbReference>
<dbReference type="SUPFAM" id="SSF48726">
    <property type="entry name" value="Immunoglobulin"/>
    <property type="match status" value="5"/>
</dbReference>
<name>A0A8B8AHH3_CRAVI</name>
<dbReference type="RefSeq" id="XP_022289449.1">
    <property type="nucleotide sequence ID" value="XM_022433741.1"/>
</dbReference>
<dbReference type="SMART" id="SM00409">
    <property type="entry name" value="IG"/>
    <property type="match status" value="5"/>
</dbReference>
<keyword evidence="2" id="KW-0812">Transmembrane</keyword>
<dbReference type="InterPro" id="IPR003598">
    <property type="entry name" value="Ig_sub2"/>
</dbReference>
<dbReference type="InterPro" id="IPR003961">
    <property type="entry name" value="FN3_dom"/>
</dbReference>
<dbReference type="KEGG" id="cvn:111101298"/>
<dbReference type="InterPro" id="IPR013783">
    <property type="entry name" value="Ig-like_fold"/>
</dbReference>
<dbReference type="Proteomes" id="UP000694844">
    <property type="component" value="Chromosome 6"/>
</dbReference>
<sequence length="974" mass="108942">MSLEFHQFIFYAWLYLLSSEKSTTGMTLTVIPSNDVAVNQNVTLQCELDSNPPSPIVVSFRVTSSNTTLCQLQPITGVCKNTIPLFLCSFLYKFNASCPSTTRYNIQVTVPSSWNNVSVICHTRYRQSNRVLFFVRDKPEVRSISTSPYRVREGQTATLECTVTDANPSIGITWRWIKTDSPYIILHNGPTYTIPHIQRGGSGSYNCTASNIVGTSEPATVYLDVQYKPNVRSRAPSPYRVIEGETAALMCTVSDANPNIGITWRWFKTDSPNTGLSYGPNYTIPNIQRGRSGSYSCTASNTVGTSEAATADINVQYKPDVRSTLPSPFKVIEGQTATLECTVTAANPNTVITWRWFKTDSPNNVLHNGPSYTIPNIQRGRSGSYNCTASNTVGTSEAATVNVNVQYKPEVRPTLLNPYKVREGETVTLLCTLTSANPNTGITWKWIKTENPNTVLHNETFYTISNIKRESVGSYNCTASNILGTSKPALVEVDVLYGPSITIQTVEIVNETEKAVLTAEVISNPLSNVSWYRGSNLLKYENSVNTTNLIIEKARCTDTRNFTLTASNTVRVNVTSSVQLIVNCKPVSEVNNITHEVSDDTGIVFSTTVIAYPKPLYALLYENGAKTHDILDRIVVNAINNFTIHFEKTVFEQADYGFYRLYINNTFGETIIYVNVIPQRKPYSPRNVGIICRERSATIQWTSSFNGGDPQMFKAMAFLAQKVVSYSESVPDSGQDIVHRTQLQNLEPSTTYAFYIVAKNKHGNSSSEKRDCKTSQESRNQTPLVAGSTVGTLGLVTLIIVAVIIFQRRYTCIRRLEKTKIFKDNEEKDESPHCSTIKEQETAERNVYDELTPYESEYESVLMKDLEVDETKTYEKLPKLEDDETNVLPAKEQENAERNVYEELTPYESEDESALMKDLEVDDTKTYEKLPKLENDRDDQTDVLPAKGSSKPLQGPSTQETTSCTEYMNTSFRK</sequence>
<feature type="transmembrane region" description="Helical" evidence="2">
    <location>
        <begin position="784"/>
        <end position="806"/>
    </location>
</feature>
<dbReference type="PROSITE" id="PS50853">
    <property type="entry name" value="FN3"/>
    <property type="match status" value="1"/>
</dbReference>
<feature type="domain" description="Ig-like" evidence="3">
    <location>
        <begin position="409"/>
        <end position="494"/>
    </location>
</feature>
<evidence type="ECO:0000313" key="5">
    <source>
        <dbReference type="Proteomes" id="UP000694844"/>
    </source>
</evidence>
<dbReference type="GO" id="GO:0019903">
    <property type="term" value="F:protein phosphatase binding"/>
    <property type="evidence" value="ECO:0007669"/>
    <property type="project" value="TreeGrafter"/>
</dbReference>
<dbReference type="GO" id="GO:0005769">
    <property type="term" value="C:early endosome"/>
    <property type="evidence" value="ECO:0007669"/>
    <property type="project" value="TreeGrafter"/>
</dbReference>
<keyword evidence="5" id="KW-1185">Reference proteome</keyword>
<evidence type="ECO:0000259" key="4">
    <source>
        <dbReference type="PROSITE" id="PS50853"/>
    </source>
</evidence>
<reference evidence="6" key="1">
    <citation type="submission" date="2025-08" db="UniProtKB">
        <authorList>
            <consortium name="RefSeq"/>
        </authorList>
    </citation>
    <scope>IDENTIFICATION</scope>
    <source>
        <tissue evidence="6">Whole sample</tissue>
    </source>
</reference>
<accession>A0A8B8AHH3</accession>
<dbReference type="GO" id="GO:0042609">
    <property type="term" value="F:CD4 receptor binding"/>
    <property type="evidence" value="ECO:0007669"/>
    <property type="project" value="TreeGrafter"/>
</dbReference>
<dbReference type="PANTHER" id="PTHR46958">
    <property type="entry name" value="B-CELL RECEPTOR CD22"/>
    <property type="match status" value="1"/>
</dbReference>
<feature type="domain" description="Ig-like" evidence="3">
    <location>
        <begin position="229"/>
        <end position="314"/>
    </location>
</feature>
<dbReference type="OrthoDB" id="6162480at2759"/>
<feature type="domain" description="Fibronectin type-III" evidence="4">
    <location>
        <begin position="681"/>
        <end position="778"/>
    </location>
</feature>
<keyword evidence="2" id="KW-0472">Membrane</keyword>
<dbReference type="GO" id="GO:0070062">
    <property type="term" value="C:extracellular exosome"/>
    <property type="evidence" value="ECO:0007669"/>
    <property type="project" value="TreeGrafter"/>
</dbReference>
<dbReference type="SMART" id="SM00408">
    <property type="entry name" value="IGc2"/>
    <property type="match status" value="4"/>
</dbReference>
<dbReference type="GO" id="GO:0055037">
    <property type="term" value="C:recycling endosome"/>
    <property type="evidence" value="ECO:0007669"/>
    <property type="project" value="TreeGrafter"/>
</dbReference>
<feature type="domain" description="Ig-like" evidence="3">
    <location>
        <begin position="319"/>
        <end position="402"/>
    </location>
</feature>
<dbReference type="InterPro" id="IPR007110">
    <property type="entry name" value="Ig-like_dom"/>
</dbReference>
<dbReference type="Pfam" id="PF13895">
    <property type="entry name" value="Ig_2"/>
    <property type="match status" value="1"/>
</dbReference>
<dbReference type="GO" id="GO:0033691">
    <property type="term" value="F:sialic acid binding"/>
    <property type="evidence" value="ECO:0007669"/>
    <property type="project" value="TreeGrafter"/>
</dbReference>
<evidence type="ECO:0000313" key="6">
    <source>
        <dbReference type="RefSeq" id="XP_022289449.1"/>
    </source>
</evidence>
<feature type="region of interest" description="Disordered" evidence="1">
    <location>
        <begin position="926"/>
        <end position="974"/>
    </location>
</feature>
<dbReference type="GeneID" id="111101298"/>
<feature type="compositionally biased region" description="Polar residues" evidence="1">
    <location>
        <begin position="951"/>
        <end position="974"/>
    </location>
</feature>
<evidence type="ECO:0000259" key="3">
    <source>
        <dbReference type="PROSITE" id="PS50835"/>
    </source>
</evidence>
<evidence type="ECO:0000256" key="2">
    <source>
        <dbReference type="SAM" id="Phobius"/>
    </source>
</evidence>
<dbReference type="AlphaFoldDB" id="A0A8B8AHH3"/>
<dbReference type="PANTHER" id="PTHR46958:SF1">
    <property type="entry name" value="B-CELL RECEPTOR CD22"/>
    <property type="match status" value="1"/>
</dbReference>
<gene>
    <name evidence="6" type="primary">LOC111101298</name>
</gene>
<proteinExistence type="predicted"/>
<protein>
    <submittedName>
        <fullName evidence="6">Hemicentin-1-like isoform X1</fullName>
    </submittedName>
</protein>
<dbReference type="GO" id="GO:0050859">
    <property type="term" value="P:negative regulation of B cell receptor signaling pathway"/>
    <property type="evidence" value="ECO:0007669"/>
    <property type="project" value="TreeGrafter"/>
</dbReference>
<dbReference type="SUPFAM" id="SSF49265">
    <property type="entry name" value="Fibronectin type III"/>
    <property type="match status" value="1"/>
</dbReference>
<dbReference type="Pfam" id="PF00041">
    <property type="entry name" value="fn3"/>
    <property type="match status" value="1"/>
</dbReference>